<comment type="caution">
    <text evidence="6">The sequence shown here is derived from an EMBL/GenBank/DDBJ whole genome shotgun (WGS) entry which is preliminary data.</text>
</comment>
<dbReference type="EMBL" id="JAVIDA010000004">
    <property type="protein sequence ID" value="MDQ9070749.1"/>
    <property type="molecule type" value="Genomic_DNA"/>
</dbReference>
<dbReference type="InterPro" id="IPR046335">
    <property type="entry name" value="LacI/GalR-like_sensor"/>
</dbReference>
<dbReference type="Gene3D" id="1.10.260.40">
    <property type="entry name" value="lambda repressor-like DNA-binding domains"/>
    <property type="match status" value="1"/>
</dbReference>
<dbReference type="PROSITE" id="PS50932">
    <property type="entry name" value="HTH_LACI_2"/>
    <property type="match status" value="1"/>
</dbReference>
<dbReference type="InterPro" id="IPR000843">
    <property type="entry name" value="HTH_LacI"/>
</dbReference>
<dbReference type="SUPFAM" id="SSF53822">
    <property type="entry name" value="Periplasmic binding protein-like I"/>
    <property type="match status" value="1"/>
</dbReference>
<evidence type="ECO:0000256" key="2">
    <source>
        <dbReference type="ARBA" id="ARBA00023015"/>
    </source>
</evidence>
<dbReference type="PANTHER" id="PTHR30146">
    <property type="entry name" value="LACI-RELATED TRANSCRIPTIONAL REPRESSOR"/>
    <property type="match status" value="1"/>
</dbReference>
<organism evidence="6 7">
    <name type="scientific">Acinetobacter gerneri</name>
    <dbReference type="NCBI Taxonomy" id="202952"/>
    <lineage>
        <taxon>Bacteria</taxon>
        <taxon>Pseudomonadati</taxon>
        <taxon>Pseudomonadota</taxon>
        <taxon>Gammaproteobacteria</taxon>
        <taxon>Moraxellales</taxon>
        <taxon>Moraxellaceae</taxon>
        <taxon>Acinetobacter</taxon>
    </lineage>
</organism>
<evidence type="ECO:0000256" key="4">
    <source>
        <dbReference type="ARBA" id="ARBA00023163"/>
    </source>
</evidence>
<dbReference type="CDD" id="cd01392">
    <property type="entry name" value="HTH_LacI"/>
    <property type="match status" value="1"/>
</dbReference>
<keyword evidence="4" id="KW-0804">Transcription</keyword>
<accession>A0AAW8JG08</accession>
<dbReference type="CDD" id="cd06278">
    <property type="entry name" value="PBP1_LacI-like"/>
    <property type="match status" value="1"/>
</dbReference>
<reference evidence="6" key="1">
    <citation type="submission" date="2023-08" db="EMBL/GenBank/DDBJ databases">
        <title>Emergence of clinically-relevant ST2 carbapenem-resistant Acinetobacter baumannii strains in hospital sewages in Zhejiang, East of China.</title>
        <authorList>
            <person name="Kaichao C."/>
            <person name="Zhang R."/>
        </authorList>
    </citation>
    <scope>NUCLEOTIDE SEQUENCE</scope>
    <source>
        <strain evidence="6">M-SY-60</strain>
    </source>
</reference>
<feature type="domain" description="HTH lacI-type" evidence="5">
    <location>
        <begin position="15"/>
        <end position="69"/>
    </location>
</feature>
<keyword evidence="2" id="KW-0805">Transcription regulation</keyword>
<dbReference type="Pfam" id="PF13377">
    <property type="entry name" value="Peripla_BP_3"/>
    <property type="match status" value="1"/>
</dbReference>
<dbReference type="Proteomes" id="UP001243195">
    <property type="component" value="Unassembled WGS sequence"/>
</dbReference>
<dbReference type="InterPro" id="IPR028082">
    <property type="entry name" value="Peripla_BP_I"/>
</dbReference>
<protein>
    <submittedName>
        <fullName evidence="6">LacI family DNA-binding transcriptional regulator</fullName>
    </submittedName>
</protein>
<name>A0AAW8JG08_9GAMM</name>
<dbReference type="GO" id="GO:0003700">
    <property type="term" value="F:DNA-binding transcription factor activity"/>
    <property type="evidence" value="ECO:0007669"/>
    <property type="project" value="TreeGrafter"/>
</dbReference>
<sequence>MADTHDTSQTPRRSVTAHDVAKLAGVSQSAVSRHFTPGASVSEKTRKKIIEAAKQLGYRPNLIARSLITKKTNLIGIVLPLNSNPYYQTILEELSFELSSHGYRILLFTNKTTNNSDLLMEEILHYPLDGLILIAVNLSSHLADECMQNDLPVVMLTRKTESNSISSVTGNNVQGVHQIVDFLLAGEHHNFAYLAGDHTSSTNRDREEAYFSYLKSHGIENIQKALGNYTYEESRQAARELLKSDPRPDAIFCANDQMALSALEVAQHEFALKIGQDISIVGFDDNYLAAWESFQLTTFSQPSKQMVEQAIQVLFEQMQNHGSTPQNIIVEGQLIIRKSARLPK</sequence>
<evidence type="ECO:0000313" key="6">
    <source>
        <dbReference type="EMBL" id="MDQ9070749.1"/>
    </source>
</evidence>
<dbReference type="RefSeq" id="WP_308955318.1">
    <property type="nucleotide sequence ID" value="NZ_JASVDU010000090.1"/>
</dbReference>
<evidence type="ECO:0000313" key="7">
    <source>
        <dbReference type="Proteomes" id="UP001243195"/>
    </source>
</evidence>
<dbReference type="SMART" id="SM00354">
    <property type="entry name" value="HTH_LACI"/>
    <property type="match status" value="1"/>
</dbReference>
<evidence type="ECO:0000259" key="5">
    <source>
        <dbReference type="PROSITE" id="PS50932"/>
    </source>
</evidence>
<dbReference type="SUPFAM" id="SSF47413">
    <property type="entry name" value="lambda repressor-like DNA-binding domains"/>
    <property type="match status" value="1"/>
</dbReference>
<dbReference type="PANTHER" id="PTHR30146:SF95">
    <property type="entry name" value="RIBOSE OPERON REPRESSOR"/>
    <property type="match status" value="1"/>
</dbReference>
<keyword evidence="3 6" id="KW-0238">DNA-binding</keyword>
<gene>
    <name evidence="6" type="ORF">RFH51_04655</name>
</gene>
<dbReference type="InterPro" id="IPR010982">
    <property type="entry name" value="Lambda_DNA-bd_dom_sf"/>
</dbReference>
<keyword evidence="1" id="KW-0678">Repressor</keyword>
<dbReference type="Pfam" id="PF00356">
    <property type="entry name" value="LacI"/>
    <property type="match status" value="1"/>
</dbReference>
<evidence type="ECO:0000256" key="3">
    <source>
        <dbReference type="ARBA" id="ARBA00023125"/>
    </source>
</evidence>
<proteinExistence type="predicted"/>
<evidence type="ECO:0000256" key="1">
    <source>
        <dbReference type="ARBA" id="ARBA00022491"/>
    </source>
</evidence>
<dbReference type="Gene3D" id="3.40.50.2300">
    <property type="match status" value="2"/>
</dbReference>
<dbReference type="GO" id="GO:0000976">
    <property type="term" value="F:transcription cis-regulatory region binding"/>
    <property type="evidence" value="ECO:0007669"/>
    <property type="project" value="TreeGrafter"/>
</dbReference>
<dbReference type="AlphaFoldDB" id="A0AAW8JG08"/>